<gene>
    <name evidence="2" type="ORF">E2C01_002260</name>
</gene>
<evidence type="ECO:0000256" key="1">
    <source>
        <dbReference type="SAM" id="MobiDB-lite"/>
    </source>
</evidence>
<feature type="region of interest" description="Disordered" evidence="1">
    <location>
        <begin position="128"/>
        <end position="167"/>
    </location>
</feature>
<evidence type="ECO:0000313" key="2">
    <source>
        <dbReference type="EMBL" id="MPC09645.1"/>
    </source>
</evidence>
<comment type="caution">
    <text evidence="2">The sequence shown here is derived from an EMBL/GenBank/DDBJ whole genome shotgun (WGS) entry which is preliminary data.</text>
</comment>
<name>A0A5B7CK43_PORTR</name>
<dbReference type="EMBL" id="VSRR010000078">
    <property type="protein sequence ID" value="MPC09645.1"/>
    <property type="molecule type" value="Genomic_DNA"/>
</dbReference>
<protein>
    <submittedName>
        <fullName evidence="2">Uncharacterized protein</fullName>
    </submittedName>
</protein>
<dbReference type="AlphaFoldDB" id="A0A5B7CK43"/>
<accession>A0A5B7CK43</accession>
<evidence type="ECO:0000313" key="3">
    <source>
        <dbReference type="Proteomes" id="UP000324222"/>
    </source>
</evidence>
<proteinExistence type="predicted"/>
<keyword evidence="3" id="KW-1185">Reference proteome</keyword>
<organism evidence="2 3">
    <name type="scientific">Portunus trituberculatus</name>
    <name type="common">Swimming crab</name>
    <name type="synonym">Neptunus trituberculatus</name>
    <dbReference type="NCBI Taxonomy" id="210409"/>
    <lineage>
        <taxon>Eukaryota</taxon>
        <taxon>Metazoa</taxon>
        <taxon>Ecdysozoa</taxon>
        <taxon>Arthropoda</taxon>
        <taxon>Crustacea</taxon>
        <taxon>Multicrustacea</taxon>
        <taxon>Malacostraca</taxon>
        <taxon>Eumalacostraca</taxon>
        <taxon>Eucarida</taxon>
        <taxon>Decapoda</taxon>
        <taxon>Pleocyemata</taxon>
        <taxon>Brachyura</taxon>
        <taxon>Eubrachyura</taxon>
        <taxon>Portunoidea</taxon>
        <taxon>Portunidae</taxon>
        <taxon>Portuninae</taxon>
        <taxon>Portunus</taxon>
    </lineage>
</organism>
<dbReference type="Proteomes" id="UP000324222">
    <property type="component" value="Unassembled WGS sequence"/>
</dbReference>
<sequence>MNNPVVKVHRSISKRLMDPEDSWSPLRTNEDGVPGDGDVAHGGDADLLVGPEHLGRGAWWGTEGLHLNRGWHGRVVCYTADLVTQGVVNDGVKNDNQETYDDTKEKPDIHHLEIGCLGKRGRHLCEERGHDEQGREGRHHSHLEDVRAEEKANVADDQKDERWSVDV</sequence>
<reference evidence="2 3" key="1">
    <citation type="submission" date="2019-05" db="EMBL/GenBank/DDBJ databases">
        <title>Another draft genome of Portunus trituberculatus and its Hox gene families provides insights of decapod evolution.</title>
        <authorList>
            <person name="Jeong J.-H."/>
            <person name="Song I."/>
            <person name="Kim S."/>
            <person name="Choi T."/>
            <person name="Kim D."/>
            <person name="Ryu S."/>
            <person name="Kim W."/>
        </authorList>
    </citation>
    <scope>NUCLEOTIDE SEQUENCE [LARGE SCALE GENOMIC DNA]</scope>
    <source>
        <tissue evidence="2">Muscle</tissue>
    </source>
</reference>